<dbReference type="PROSITE" id="PS50866">
    <property type="entry name" value="GOLD"/>
    <property type="match status" value="1"/>
</dbReference>
<dbReference type="SMART" id="SM01190">
    <property type="entry name" value="EMP24_GP25L"/>
    <property type="match status" value="1"/>
</dbReference>
<comment type="similarity">
    <text evidence="2 8">Belongs to the EMP24/GP25L family.</text>
</comment>
<gene>
    <name evidence="12" type="ORF">MGAL_10B026195</name>
</gene>
<dbReference type="SUPFAM" id="SSF101576">
    <property type="entry name" value="Supernatant protein factor (SPF), C-terminal domain"/>
    <property type="match status" value="1"/>
</dbReference>
<dbReference type="GO" id="GO:0016020">
    <property type="term" value="C:membrane"/>
    <property type="evidence" value="ECO:0007669"/>
    <property type="project" value="UniProtKB-SubCell"/>
</dbReference>
<evidence type="ECO:0000256" key="1">
    <source>
        <dbReference type="ARBA" id="ARBA00004479"/>
    </source>
</evidence>
<sequence length="242" mass="27815">MVSVDFVLPGFITLLTFINVLKSEQILDKQNEDFDFDGLPGVSYEFKVEVNAGDEQCFHQKIAQGARLYVSFEALRGGDRLIDVILRDPNMEILDSQIDQTEGSLEHETTVEGIYTVCIDNTASMSRYFYGSKRIYFYMGTYVTAEWDKYMEEIEGLHLTVTNFTTSISAVQKSIEQAGEHQLQSRMTVVKDWYLITGINNYISWWSGLHIFITVFTSGFQVYFVRRLFRVPNVTPSLKPRA</sequence>
<evidence type="ECO:0000313" key="12">
    <source>
        <dbReference type="EMBL" id="VDI03858.1"/>
    </source>
</evidence>
<dbReference type="InterPro" id="IPR009038">
    <property type="entry name" value="GOLD_dom"/>
</dbReference>
<dbReference type="Pfam" id="PF01105">
    <property type="entry name" value="EMP24_GP25L"/>
    <property type="match status" value="1"/>
</dbReference>
<evidence type="ECO:0000256" key="6">
    <source>
        <dbReference type="ARBA" id="ARBA00023136"/>
    </source>
</evidence>
<feature type="domain" description="GOLD" evidence="11">
    <location>
        <begin position="55"/>
        <end position="141"/>
    </location>
</feature>
<name>A0A8B6CFP5_MYTGA</name>
<accession>A0A8B6CFP5</accession>
<feature type="chain" id="PRO_5032818592" evidence="10">
    <location>
        <begin position="24"/>
        <end position="242"/>
    </location>
</feature>
<comment type="caution">
    <text evidence="12">The sequence shown here is derived from an EMBL/GenBank/DDBJ whole genome shotgun (WGS) entry which is preliminary data.</text>
</comment>
<keyword evidence="3 8" id="KW-0812">Transmembrane</keyword>
<dbReference type="InterPro" id="IPR036598">
    <property type="entry name" value="GOLD_dom_sf"/>
</dbReference>
<reference evidence="12" key="1">
    <citation type="submission" date="2018-11" db="EMBL/GenBank/DDBJ databases">
        <authorList>
            <person name="Alioto T."/>
            <person name="Alioto T."/>
        </authorList>
    </citation>
    <scope>NUCLEOTIDE SEQUENCE</scope>
</reference>
<feature type="transmembrane region" description="Helical" evidence="9">
    <location>
        <begin position="205"/>
        <end position="225"/>
    </location>
</feature>
<dbReference type="GO" id="GO:0012505">
    <property type="term" value="C:endomembrane system"/>
    <property type="evidence" value="ECO:0007669"/>
    <property type="project" value="UniProtKB-SubCell"/>
</dbReference>
<keyword evidence="5 9" id="KW-1133">Transmembrane helix</keyword>
<evidence type="ECO:0000313" key="13">
    <source>
        <dbReference type="Proteomes" id="UP000596742"/>
    </source>
</evidence>
<keyword evidence="4 10" id="KW-0732">Signal</keyword>
<evidence type="ECO:0000256" key="2">
    <source>
        <dbReference type="ARBA" id="ARBA00007104"/>
    </source>
</evidence>
<comment type="subcellular location">
    <subcellularLocation>
        <location evidence="7">Endomembrane system</location>
        <topology evidence="7">Single-pass membrane protein</topology>
    </subcellularLocation>
    <subcellularLocation>
        <location evidence="1 8">Membrane</location>
        <topology evidence="1 8">Single-pass type I membrane protein</topology>
    </subcellularLocation>
</comment>
<dbReference type="EMBL" id="UYJE01001645">
    <property type="protein sequence ID" value="VDI03858.1"/>
    <property type="molecule type" value="Genomic_DNA"/>
</dbReference>
<dbReference type="Proteomes" id="UP000596742">
    <property type="component" value="Unassembled WGS sequence"/>
</dbReference>
<evidence type="ECO:0000256" key="4">
    <source>
        <dbReference type="ARBA" id="ARBA00022729"/>
    </source>
</evidence>
<evidence type="ECO:0000256" key="10">
    <source>
        <dbReference type="SAM" id="SignalP"/>
    </source>
</evidence>
<evidence type="ECO:0000259" key="11">
    <source>
        <dbReference type="PROSITE" id="PS50866"/>
    </source>
</evidence>
<evidence type="ECO:0000256" key="7">
    <source>
        <dbReference type="ARBA" id="ARBA00037847"/>
    </source>
</evidence>
<keyword evidence="6 9" id="KW-0472">Membrane</keyword>
<keyword evidence="13" id="KW-1185">Reference proteome</keyword>
<dbReference type="AlphaFoldDB" id="A0A8B6CFP5"/>
<dbReference type="PANTHER" id="PTHR22811">
    <property type="entry name" value="TRANSMEMBRANE EMP24 DOMAIN-CONTAINING PROTEIN"/>
    <property type="match status" value="1"/>
</dbReference>
<organism evidence="12 13">
    <name type="scientific">Mytilus galloprovincialis</name>
    <name type="common">Mediterranean mussel</name>
    <dbReference type="NCBI Taxonomy" id="29158"/>
    <lineage>
        <taxon>Eukaryota</taxon>
        <taxon>Metazoa</taxon>
        <taxon>Spiralia</taxon>
        <taxon>Lophotrochozoa</taxon>
        <taxon>Mollusca</taxon>
        <taxon>Bivalvia</taxon>
        <taxon>Autobranchia</taxon>
        <taxon>Pteriomorphia</taxon>
        <taxon>Mytilida</taxon>
        <taxon>Mytiloidea</taxon>
        <taxon>Mytilidae</taxon>
        <taxon>Mytilinae</taxon>
        <taxon>Mytilus</taxon>
    </lineage>
</organism>
<feature type="signal peptide" evidence="10">
    <location>
        <begin position="1"/>
        <end position="23"/>
    </location>
</feature>
<evidence type="ECO:0000256" key="5">
    <source>
        <dbReference type="ARBA" id="ARBA00022989"/>
    </source>
</evidence>
<proteinExistence type="inferred from homology"/>
<evidence type="ECO:0000256" key="8">
    <source>
        <dbReference type="RuleBase" id="RU003827"/>
    </source>
</evidence>
<evidence type="ECO:0000256" key="3">
    <source>
        <dbReference type="ARBA" id="ARBA00022692"/>
    </source>
</evidence>
<dbReference type="InterPro" id="IPR015720">
    <property type="entry name" value="Emp24-like"/>
</dbReference>
<protein>
    <submittedName>
        <fullName evidence="12">p24 family protein gamma-5</fullName>
    </submittedName>
</protein>
<dbReference type="OrthoDB" id="10037706at2759"/>
<evidence type="ECO:0000256" key="9">
    <source>
        <dbReference type="SAM" id="Phobius"/>
    </source>
</evidence>